<dbReference type="Pfam" id="PF09296">
    <property type="entry name" value="NUDIX-like"/>
    <property type="match status" value="1"/>
</dbReference>
<name>A0A495WI24_9RHOO</name>
<comment type="cofactor">
    <cofactor evidence="1">
        <name>Mg(2+)</name>
        <dbReference type="ChEBI" id="CHEBI:18420"/>
    </cofactor>
</comment>
<dbReference type="PRINTS" id="PR00502">
    <property type="entry name" value="NUDIXFAMILY"/>
</dbReference>
<dbReference type="InterPro" id="IPR020476">
    <property type="entry name" value="Nudix_hydrolase"/>
</dbReference>
<evidence type="ECO:0000256" key="10">
    <source>
        <dbReference type="RuleBase" id="RU003476"/>
    </source>
</evidence>
<dbReference type="EMBL" id="RBXP01000011">
    <property type="protein sequence ID" value="RKT60754.1"/>
    <property type="molecule type" value="Genomic_DNA"/>
</dbReference>
<dbReference type="Proteomes" id="UP000270626">
    <property type="component" value="Unassembled WGS sequence"/>
</dbReference>
<evidence type="ECO:0000256" key="4">
    <source>
        <dbReference type="ARBA" id="ARBA00012381"/>
    </source>
</evidence>
<gene>
    <name evidence="12" type="ORF">DFR40_0900</name>
</gene>
<dbReference type="InterPro" id="IPR049734">
    <property type="entry name" value="NudC-like_C"/>
</dbReference>
<accession>A0A495WI24</accession>
<evidence type="ECO:0000256" key="6">
    <source>
        <dbReference type="ARBA" id="ARBA00022801"/>
    </source>
</evidence>
<keyword evidence="7" id="KW-0460">Magnesium</keyword>
<dbReference type="InterPro" id="IPR000086">
    <property type="entry name" value="NUDIX_hydrolase_dom"/>
</dbReference>
<dbReference type="GO" id="GO:0035529">
    <property type="term" value="F:NADH pyrophosphatase activity"/>
    <property type="evidence" value="ECO:0007669"/>
    <property type="project" value="TreeGrafter"/>
</dbReference>
<dbReference type="PANTHER" id="PTHR42904:SF6">
    <property type="entry name" value="NAD-CAPPED RNA HYDROLASE NUDT12"/>
    <property type="match status" value="1"/>
</dbReference>
<comment type="cofactor">
    <cofactor evidence="2">
        <name>Zn(2+)</name>
        <dbReference type="ChEBI" id="CHEBI:29105"/>
    </cofactor>
</comment>
<dbReference type="InterPro" id="IPR015375">
    <property type="entry name" value="NADH_PPase-like_N"/>
</dbReference>
<keyword evidence="13" id="KW-1185">Reference proteome</keyword>
<dbReference type="RefSeq" id="WP_121457259.1">
    <property type="nucleotide sequence ID" value="NZ_JAANMQ010000001.1"/>
</dbReference>
<dbReference type="NCBIfam" id="NF001299">
    <property type="entry name" value="PRK00241.1"/>
    <property type="match status" value="1"/>
</dbReference>
<proteinExistence type="inferred from homology"/>
<dbReference type="Gene3D" id="3.90.79.10">
    <property type="entry name" value="Nucleoside Triphosphate Pyrophosphohydrolase"/>
    <property type="match status" value="1"/>
</dbReference>
<evidence type="ECO:0000256" key="7">
    <source>
        <dbReference type="ARBA" id="ARBA00022842"/>
    </source>
</evidence>
<comment type="caution">
    <text evidence="12">The sequence shown here is derived from an EMBL/GenBank/DDBJ whole genome shotgun (WGS) entry which is preliminary data.</text>
</comment>
<comment type="catalytic activity">
    <reaction evidence="9">
        <text>a 5'-end NAD(+)-phospho-ribonucleoside in mRNA + H2O = a 5'-end phospho-adenosine-phospho-ribonucleoside in mRNA + beta-nicotinamide D-ribonucleotide + 2 H(+)</text>
        <dbReference type="Rhea" id="RHEA:60876"/>
        <dbReference type="Rhea" id="RHEA-COMP:15698"/>
        <dbReference type="Rhea" id="RHEA-COMP:15719"/>
        <dbReference type="ChEBI" id="CHEBI:14649"/>
        <dbReference type="ChEBI" id="CHEBI:15377"/>
        <dbReference type="ChEBI" id="CHEBI:15378"/>
        <dbReference type="ChEBI" id="CHEBI:144029"/>
        <dbReference type="ChEBI" id="CHEBI:144051"/>
    </reaction>
    <physiologicalReaction direction="left-to-right" evidence="9">
        <dbReference type="Rhea" id="RHEA:60877"/>
    </physiologicalReaction>
</comment>
<dbReference type="PANTHER" id="PTHR42904">
    <property type="entry name" value="NUDIX HYDROLASE, NUDC SUBFAMILY"/>
    <property type="match status" value="1"/>
</dbReference>
<dbReference type="GO" id="GO:0006742">
    <property type="term" value="P:NADP+ catabolic process"/>
    <property type="evidence" value="ECO:0007669"/>
    <property type="project" value="TreeGrafter"/>
</dbReference>
<evidence type="ECO:0000259" key="11">
    <source>
        <dbReference type="PROSITE" id="PS51462"/>
    </source>
</evidence>
<protein>
    <recommendedName>
        <fullName evidence="4">NAD(+) diphosphatase</fullName>
        <ecNumber evidence="4">3.6.1.22</ecNumber>
    </recommendedName>
</protein>
<keyword evidence="8" id="KW-0520">NAD</keyword>
<organism evidence="12 13">
    <name type="scientific">Azonexus fungiphilus</name>
    <dbReference type="NCBI Taxonomy" id="146940"/>
    <lineage>
        <taxon>Bacteria</taxon>
        <taxon>Pseudomonadati</taxon>
        <taxon>Pseudomonadota</taxon>
        <taxon>Betaproteobacteria</taxon>
        <taxon>Rhodocyclales</taxon>
        <taxon>Azonexaceae</taxon>
        <taxon>Azonexus</taxon>
    </lineage>
</organism>
<dbReference type="InterPro" id="IPR015797">
    <property type="entry name" value="NUDIX_hydrolase-like_dom_sf"/>
</dbReference>
<dbReference type="Pfam" id="PF00293">
    <property type="entry name" value="NUDIX"/>
    <property type="match status" value="1"/>
</dbReference>
<evidence type="ECO:0000313" key="12">
    <source>
        <dbReference type="EMBL" id="RKT60754.1"/>
    </source>
</evidence>
<dbReference type="GO" id="GO:0019677">
    <property type="term" value="P:NAD+ catabolic process"/>
    <property type="evidence" value="ECO:0007669"/>
    <property type="project" value="TreeGrafter"/>
</dbReference>
<dbReference type="OrthoDB" id="9791656at2"/>
<dbReference type="Pfam" id="PF09297">
    <property type="entry name" value="Zn_ribbon_NUD"/>
    <property type="match status" value="1"/>
</dbReference>
<sequence length="248" mass="26988">MSQPVFWILRCEHRLLLLPGDRPFPAGEAGDFAGALAVGDYAGRRCLTVDLAEFPKIDGAEPTPLRALYAQAGAEAFALAGRATQLLDWQRNHRYCGHCATPTERLPDEHGLRCPACGLVAYPRLSPAVMVLVRDGERLLLARSPHFKPGIYSALAGFVEPGETLEQCAAREVREEVGVEIANLRYFSSQPWPFPNSLMVAFFADYAGGEIVPQPGEIEAAAWFLPAALPQLPEPVSIARRLIDAALA</sequence>
<dbReference type="PROSITE" id="PS00893">
    <property type="entry name" value="NUDIX_BOX"/>
    <property type="match status" value="1"/>
</dbReference>
<dbReference type="InterPro" id="IPR050241">
    <property type="entry name" value="NAD-cap_RNA_hydrolase_NudC"/>
</dbReference>
<dbReference type="AlphaFoldDB" id="A0A495WI24"/>
<evidence type="ECO:0000313" key="13">
    <source>
        <dbReference type="Proteomes" id="UP000270626"/>
    </source>
</evidence>
<evidence type="ECO:0000256" key="1">
    <source>
        <dbReference type="ARBA" id="ARBA00001946"/>
    </source>
</evidence>
<evidence type="ECO:0000256" key="3">
    <source>
        <dbReference type="ARBA" id="ARBA00009595"/>
    </source>
</evidence>
<dbReference type="PROSITE" id="PS51462">
    <property type="entry name" value="NUDIX"/>
    <property type="match status" value="1"/>
</dbReference>
<dbReference type="GO" id="GO:0046872">
    <property type="term" value="F:metal ion binding"/>
    <property type="evidence" value="ECO:0007669"/>
    <property type="project" value="UniProtKB-KW"/>
</dbReference>
<dbReference type="EC" id="3.6.1.22" evidence="4"/>
<dbReference type="Gene3D" id="3.90.79.20">
    <property type="match status" value="1"/>
</dbReference>
<dbReference type="GO" id="GO:0005829">
    <property type="term" value="C:cytosol"/>
    <property type="evidence" value="ECO:0007669"/>
    <property type="project" value="TreeGrafter"/>
</dbReference>
<feature type="domain" description="Nudix hydrolase" evidence="11">
    <location>
        <begin position="123"/>
        <end position="246"/>
    </location>
</feature>
<dbReference type="SUPFAM" id="SSF55811">
    <property type="entry name" value="Nudix"/>
    <property type="match status" value="2"/>
</dbReference>
<keyword evidence="5" id="KW-0479">Metal-binding</keyword>
<evidence type="ECO:0000256" key="2">
    <source>
        <dbReference type="ARBA" id="ARBA00001947"/>
    </source>
</evidence>
<dbReference type="InterPro" id="IPR020084">
    <property type="entry name" value="NUDIX_hydrolase_CS"/>
</dbReference>
<evidence type="ECO:0000256" key="5">
    <source>
        <dbReference type="ARBA" id="ARBA00022723"/>
    </source>
</evidence>
<evidence type="ECO:0000256" key="9">
    <source>
        <dbReference type="ARBA" id="ARBA00023679"/>
    </source>
</evidence>
<comment type="similarity">
    <text evidence="3">Belongs to the Nudix hydrolase family. NudC subfamily.</text>
</comment>
<dbReference type="CDD" id="cd03429">
    <property type="entry name" value="NUDIX_NADH_pyrophosphatase_Nudt13"/>
    <property type="match status" value="1"/>
</dbReference>
<dbReference type="InterPro" id="IPR015376">
    <property type="entry name" value="Znr_NADH_PPase"/>
</dbReference>
<keyword evidence="6 10" id="KW-0378">Hydrolase</keyword>
<reference evidence="12 13" key="1">
    <citation type="submission" date="2018-10" db="EMBL/GenBank/DDBJ databases">
        <title>Genomic Encyclopedia of Type Strains, Phase IV (KMG-IV): sequencing the most valuable type-strain genomes for metagenomic binning, comparative biology and taxonomic classification.</title>
        <authorList>
            <person name="Goeker M."/>
        </authorList>
    </citation>
    <scope>NUCLEOTIDE SEQUENCE [LARGE SCALE GENOMIC DNA]</scope>
    <source>
        <strain evidence="12 13">DSM 23841</strain>
    </source>
</reference>
<evidence type="ECO:0000256" key="8">
    <source>
        <dbReference type="ARBA" id="ARBA00023027"/>
    </source>
</evidence>